<keyword evidence="5" id="KW-1185">Reference proteome</keyword>
<evidence type="ECO:0000259" key="3">
    <source>
        <dbReference type="Pfam" id="PF18962"/>
    </source>
</evidence>
<organism evidence="4 5">
    <name type="scientific">Ulvibacter litoralis</name>
    <dbReference type="NCBI Taxonomy" id="227084"/>
    <lineage>
        <taxon>Bacteria</taxon>
        <taxon>Pseudomonadati</taxon>
        <taxon>Bacteroidota</taxon>
        <taxon>Flavobacteriia</taxon>
        <taxon>Flavobacteriales</taxon>
        <taxon>Flavobacteriaceae</taxon>
        <taxon>Ulvibacter</taxon>
    </lineage>
</organism>
<feature type="domain" description="Secretion system C-terminal sorting" evidence="3">
    <location>
        <begin position="169"/>
        <end position="236"/>
    </location>
</feature>
<gene>
    <name evidence="4" type="ORF">SAMN05421855_103102</name>
</gene>
<evidence type="ECO:0000256" key="2">
    <source>
        <dbReference type="SAM" id="SignalP"/>
    </source>
</evidence>
<protein>
    <submittedName>
        <fullName evidence="4">Por secretion system C-terminal sorting domain-containing protein</fullName>
    </submittedName>
</protein>
<dbReference type="InterPro" id="IPR026444">
    <property type="entry name" value="Secre_tail"/>
</dbReference>
<reference evidence="4 5" key="1">
    <citation type="submission" date="2016-10" db="EMBL/GenBank/DDBJ databases">
        <authorList>
            <person name="de Groot N.N."/>
        </authorList>
    </citation>
    <scope>NUCLEOTIDE SEQUENCE [LARGE SCALE GENOMIC DNA]</scope>
    <source>
        <strain evidence="4 5">DSM 16195</strain>
    </source>
</reference>
<accession>A0A1G7GF99</accession>
<dbReference type="EMBL" id="FNBA01000003">
    <property type="protein sequence ID" value="SDE86804.1"/>
    <property type="molecule type" value="Genomic_DNA"/>
</dbReference>
<evidence type="ECO:0000313" key="5">
    <source>
        <dbReference type="Proteomes" id="UP000199321"/>
    </source>
</evidence>
<dbReference type="Proteomes" id="UP000199321">
    <property type="component" value="Unassembled WGS sequence"/>
</dbReference>
<dbReference type="STRING" id="227084.SAMN05421855_103102"/>
<dbReference type="NCBIfam" id="TIGR04183">
    <property type="entry name" value="Por_Secre_tail"/>
    <property type="match status" value="1"/>
</dbReference>
<evidence type="ECO:0000256" key="1">
    <source>
        <dbReference type="ARBA" id="ARBA00022729"/>
    </source>
</evidence>
<sequence length="238" mass="27115">MKNIIFLLMVFGLYSLQGNAQDPELLNNNWYLQYVVFDDVTYEMVGSPPGGVPFFSPHLQFEENEVSAILTLNYFFSDVTYDIPNTTFTALDPHVTLGSCESLCDLENVYLGSFYLGNGQAREFSYDISYNSDDSLNLTIYDAFGNRAVYWSRPYLLSVQNNELTRVTISPNPASESIQIVSQNNEINSVSVYSMEGKKMFVTDKDLNKLDVSSLDNGIYFLQILHNNGQRWIKFIKN</sequence>
<evidence type="ECO:0000313" key="4">
    <source>
        <dbReference type="EMBL" id="SDE86804.1"/>
    </source>
</evidence>
<name>A0A1G7GF99_9FLAO</name>
<dbReference type="AlphaFoldDB" id="A0A1G7GF99"/>
<dbReference type="OrthoDB" id="1433593at2"/>
<feature type="signal peptide" evidence="2">
    <location>
        <begin position="1"/>
        <end position="20"/>
    </location>
</feature>
<dbReference type="Pfam" id="PF18962">
    <property type="entry name" value="Por_Secre_tail"/>
    <property type="match status" value="1"/>
</dbReference>
<proteinExistence type="predicted"/>
<feature type="chain" id="PRO_5011660703" evidence="2">
    <location>
        <begin position="21"/>
        <end position="238"/>
    </location>
</feature>
<keyword evidence="1 2" id="KW-0732">Signal</keyword>
<dbReference type="RefSeq" id="WP_093144120.1">
    <property type="nucleotide sequence ID" value="NZ_BMWO01000003.1"/>
</dbReference>